<keyword evidence="3" id="KW-0285">Flavoprotein</keyword>
<dbReference type="Pfam" id="PF01494">
    <property type="entry name" value="FAD_binding_3"/>
    <property type="match status" value="1"/>
</dbReference>
<dbReference type="PANTHER" id="PTHR43004:SF19">
    <property type="entry name" value="BINDING MONOOXYGENASE, PUTATIVE (JCVI)-RELATED"/>
    <property type="match status" value="1"/>
</dbReference>
<dbReference type="Pfam" id="PF07976">
    <property type="entry name" value="Phe_hydrox_dim"/>
    <property type="match status" value="1"/>
</dbReference>
<comment type="similarity">
    <text evidence="2">Belongs to the PheA/TfdB FAD monooxygenase family.</text>
</comment>
<dbReference type="InterPro" id="IPR050641">
    <property type="entry name" value="RIFMO-like"/>
</dbReference>
<dbReference type="SUPFAM" id="SSF51905">
    <property type="entry name" value="FAD/NAD(P)-binding domain"/>
    <property type="match status" value="1"/>
</dbReference>
<dbReference type="Gene3D" id="3.50.50.60">
    <property type="entry name" value="FAD/NAD(P)-binding domain"/>
    <property type="match status" value="1"/>
</dbReference>
<dbReference type="SUPFAM" id="SSF52833">
    <property type="entry name" value="Thioredoxin-like"/>
    <property type="match status" value="1"/>
</dbReference>
<dbReference type="OrthoDB" id="2690153at2759"/>
<organism evidence="8 9">
    <name type="scientific">Jimgerdemannia flammicorona</name>
    <dbReference type="NCBI Taxonomy" id="994334"/>
    <lineage>
        <taxon>Eukaryota</taxon>
        <taxon>Fungi</taxon>
        <taxon>Fungi incertae sedis</taxon>
        <taxon>Mucoromycota</taxon>
        <taxon>Mucoromycotina</taxon>
        <taxon>Endogonomycetes</taxon>
        <taxon>Endogonales</taxon>
        <taxon>Endogonaceae</taxon>
        <taxon>Jimgerdemannia</taxon>
    </lineage>
</organism>
<dbReference type="GO" id="GO:0016709">
    <property type="term" value="F:oxidoreductase activity, acting on paired donors, with incorporation or reduction of molecular oxygen, NAD(P)H as one donor, and incorporation of one atom of oxygen"/>
    <property type="evidence" value="ECO:0007669"/>
    <property type="project" value="UniProtKB-ARBA"/>
</dbReference>
<dbReference type="InterPro" id="IPR036188">
    <property type="entry name" value="FAD/NAD-bd_sf"/>
</dbReference>
<dbReference type="InterPro" id="IPR012941">
    <property type="entry name" value="Phe_hydrox_C_dim_dom"/>
</dbReference>
<evidence type="ECO:0000259" key="7">
    <source>
        <dbReference type="Pfam" id="PF07976"/>
    </source>
</evidence>
<dbReference type="InterPro" id="IPR036249">
    <property type="entry name" value="Thioredoxin-like_sf"/>
</dbReference>
<dbReference type="EMBL" id="RBNI01014417">
    <property type="protein sequence ID" value="RUP21435.1"/>
    <property type="molecule type" value="Genomic_DNA"/>
</dbReference>
<dbReference type="Proteomes" id="UP000268093">
    <property type="component" value="Unassembled WGS sequence"/>
</dbReference>
<comment type="caution">
    <text evidence="8">The sequence shown here is derived from an EMBL/GenBank/DDBJ whole genome shotgun (WGS) entry which is preliminary data.</text>
</comment>
<evidence type="ECO:0000256" key="1">
    <source>
        <dbReference type="ARBA" id="ARBA00001974"/>
    </source>
</evidence>
<gene>
    <name evidence="8" type="ORF">BC936DRAFT_139187</name>
</gene>
<dbReference type="AlphaFoldDB" id="A0A433BAF9"/>
<protein>
    <submittedName>
        <fullName evidence="8">FAD binding domain-containing protein</fullName>
    </submittedName>
</protein>
<feature type="domain" description="FAD-binding" evidence="6">
    <location>
        <begin position="9"/>
        <end position="107"/>
    </location>
</feature>
<evidence type="ECO:0000313" key="8">
    <source>
        <dbReference type="EMBL" id="RUP21435.1"/>
    </source>
</evidence>
<evidence type="ECO:0000256" key="4">
    <source>
        <dbReference type="ARBA" id="ARBA00022827"/>
    </source>
</evidence>
<name>A0A433BAF9_9FUNG</name>
<comment type="cofactor">
    <cofactor evidence="1">
        <name>FAD</name>
        <dbReference type="ChEBI" id="CHEBI:57692"/>
    </cofactor>
</comment>
<evidence type="ECO:0000313" key="9">
    <source>
        <dbReference type="Proteomes" id="UP000268093"/>
    </source>
</evidence>
<dbReference type="Gene3D" id="3.40.30.20">
    <property type="match status" value="1"/>
</dbReference>
<keyword evidence="4" id="KW-0274">FAD</keyword>
<reference evidence="8 9" key="1">
    <citation type="journal article" date="2018" name="New Phytol.">
        <title>Phylogenomics of Endogonaceae and evolution of mycorrhizas within Mucoromycota.</title>
        <authorList>
            <person name="Chang Y."/>
            <person name="Desiro A."/>
            <person name="Na H."/>
            <person name="Sandor L."/>
            <person name="Lipzen A."/>
            <person name="Clum A."/>
            <person name="Barry K."/>
            <person name="Grigoriev I.V."/>
            <person name="Martin F.M."/>
            <person name="Stajich J.E."/>
            <person name="Smith M.E."/>
            <person name="Bonito G."/>
            <person name="Spatafora J.W."/>
        </authorList>
    </citation>
    <scope>NUCLEOTIDE SEQUENCE [LARGE SCALE GENOMIC DNA]</scope>
    <source>
        <strain evidence="8 9">GMNB39</strain>
    </source>
</reference>
<evidence type="ECO:0000256" key="3">
    <source>
        <dbReference type="ARBA" id="ARBA00022630"/>
    </source>
</evidence>
<evidence type="ECO:0000259" key="6">
    <source>
        <dbReference type="Pfam" id="PF01494"/>
    </source>
</evidence>
<feature type="domain" description="Phenol hydroxylase-like C-terminal dimerisation" evidence="7">
    <location>
        <begin position="281"/>
        <end position="323"/>
    </location>
</feature>
<sequence length="326" mass="36533">MTFDEFRELIDHRVAPEKLILTNPKWITSFRINERLANGYRRGKAFIAGDAAHCHSPAGGQGLNMGLQDAHNLGWKIAFAVQGKVKDADLLLESYNTERIPIARSVLSYTTSMTRGVYNQGFFASFVRRYIFPLIAKSSRVYSKTRNNMLGIMIAYPSSPLNHLTPSILRQIRQRKSWLGFLFGSRQHLIEPGKHMPDGMLKLPRIQPGRDTLMLYDVVRGTITHTLLLFASGHGITRDKNPLVGKVLEIAGRYKSTITATVIGFKNVIDYQDFNNAEGFVEKTFAEQVPALHESFGVSNNSQAVVVVRPDLYVAFSATEEEVESG</sequence>
<evidence type="ECO:0000256" key="5">
    <source>
        <dbReference type="ARBA" id="ARBA00023002"/>
    </source>
</evidence>
<dbReference type="GO" id="GO:0071949">
    <property type="term" value="F:FAD binding"/>
    <property type="evidence" value="ECO:0007669"/>
    <property type="project" value="InterPro"/>
</dbReference>
<dbReference type="InterPro" id="IPR038220">
    <property type="entry name" value="PHOX_C_sf"/>
</dbReference>
<evidence type="ECO:0000256" key="2">
    <source>
        <dbReference type="ARBA" id="ARBA00007801"/>
    </source>
</evidence>
<proteinExistence type="inferred from homology"/>
<keyword evidence="9" id="KW-1185">Reference proteome</keyword>
<accession>A0A433BAF9</accession>
<feature type="non-terminal residue" evidence="8">
    <location>
        <position position="326"/>
    </location>
</feature>
<dbReference type="PANTHER" id="PTHR43004">
    <property type="entry name" value="TRK SYSTEM POTASSIUM UPTAKE PROTEIN"/>
    <property type="match status" value="1"/>
</dbReference>
<dbReference type="PRINTS" id="PR00420">
    <property type="entry name" value="RNGMNOXGNASE"/>
</dbReference>
<dbReference type="InterPro" id="IPR002938">
    <property type="entry name" value="FAD-bd"/>
</dbReference>
<keyword evidence="5" id="KW-0560">Oxidoreductase</keyword>
<dbReference type="Gene3D" id="3.30.70.2450">
    <property type="match status" value="1"/>
</dbReference>